<dbReference type="AlphaFoldDB" id="A0A6C6ZT46"/>
<evidence type="ECO:0000313" key="2">
    <source>
        <dbReference type="Proteomes" id="UP000008322"/>
    </source>
</evidence>
<dbReference type="KEGG" id="sed:SeD_B0084"/>
<gene>
    <name evidence="1" type="ordered locus">SeD_B0084</name>
</gene>
<dbReference type="Proteomes" id="UP000008322">
    <property type="component" value="Plasmid pCT02021853_74"/>
</dbReference>
<keyword evidence="1" id="KW-0614">Plasmid</keyword>
<proteinExistence type="predicted"/>
<dbReference type="EMBL" id="CP001143">
    <property type="protein sequence ID" value="ACH73498.1"/>
    <property type="molecule type" value="Genomic_DNA"/>
</dbReference>
<reference evidence="1 2" key="1">
    <citation type="journal article" date="2011" name="J. Bacteriol.">
        <title>Comparative genomics of 28 Salmonella enterica isolates: evidence for CRISPR-mediated adaptive sublineage evolution.</title>
        <authorList>
            <person name="Fricke W.F."/>
            <person name="Mammel M.K."/>
            <person name="McDermott P.F."/>
            <person name="Tartera C."/>
            <person name="White D.G."/>
            <person name="Leclerc J.E."/>
            <person name="Ravel J."/>
            <person name="Cebula T.A."/>
        </authorList>
    </citation>
    <scope>NUCLEOTIDE SEQUENCE [LARGE SCALE GENOMIC DNA]</scope>
    <source>
        <strain evidence="1 2">CT_02021853</strain>
        <plasmid evidence="1 2">pCT02021853_74</plasmid>
    </source>
</reference>
<evidence type="ECO:0000313" key="1">
    <source>
        <dbReference type="EMBL" id="ACH73498.1"/>
    </source>
</evidence>
<sequence length="38" mass="4412">MVHLKAEQNSYSILRSQKSRPDGLLETYDFTGFPDRNP</sequence>
<geneLocation type="plasmid" evidence="1 2">
    <name>pCT02021853_74</name>
</geneLocation>
<protein>
    <submittedName>
        <fullName evidence="1">Uncharacterized protein</fullName>
    </submittedName>
</protein>
<organism evidence="1 2">
    <name type="scientific">Salmonella dublin (strain CT_02021853)</name>
    <dbReference type="NCBI Taxonomy" id="439851"/>
    <lineage>
        <taxon>Bacteria</taxon>
        <taxon>Pseudomonadati</taxon>
        <taxon>Pseudomonadota</taxon>
        <taxon>Gammaproteobacteria</taxon>
        <taxon>Enterobacterales</taxon>
        <taxon>Enterobacteriaceae</taxon>
        <taxon>Salmonella</taxon>
    </lineage>
</organism>
<accession>A0A6C6ZT46</accession>
<name>A0A6C6ZT46_SALDC</name>